<keyword evidence="3 5" id="KW-0819">tRNA processing</keyword>
<keyword evidence="1 5" id="KW-0285">Flavoprotein</keyword>
<evidence type="ECO:0000313" key="10">
    <source>
        <dbReference type="Proteomes" id="UP000075391"/>
    </source>
</evidence>
<comment type="cofactor">
    <cofactor evidence="5 7">
        <name>FMN</name>
        <dbReference type="ChEBI" id="CHEBI:58210"/>
    </cofactor>
</comment>
<proteinExistence type="inferred from homology"/>
<evidence type="ECO:0000256" key="3">
    <source>
        <dbReference type="ARBA" id="ARBA00022694"/>
    </source>
</evidence>
<dbReference type="OrthoDB" id="5288557at2"/>
<feature type="binding site" evidence="7">
    <location>
        <position position="159"/>
    </location>
    <ligand>
        <name>FMN</name>
        <dbReference type="ChEBI" id="CHEBI:58210"/>
    </ligand>
</feature>
<evidence type="ECO:0000313" key="9">
    <source>
        <dbReference type="EMBL" id="KYG70073.1"/>
    </source>
</evidence>
<reference evidence="9 10" key="1">
    <citation type="submission" date="2016-03" db="EMBL/GenBank/DDBJ databases">
        <authorList>
            <person name="Ploux O."/>
        </authorList>
    </citation>
    <scope>NUCLEOTIDE SEQUENCE [LARGE SCALE GENOMIC DNA]</scope>
    <source>
        <strain evidence="9 10">BER2</strain>
    </source>
</reference>
<dbReference type="GO" id="GO:0017150">
    <property type="term" value="F:tRNA dihydrouridine synthase activity"/>
    <property type="evidence" value="ECO:0007669"/>
    <property type="project" value="InterPro"/>
</dbReference>
<comment type="function">
    <text evidence="5">Catalyzes the synthesis of 5,6-dihydrouridine (D), a modified base found in the D-loop of most tRNAs, via the reduction of the C5-C6 double bond in target uridines.</text>
</comment>
<dbReference type="SUPFAM" id="SSF51395">
    <property type="entry name" value="FMN-linked oxidoreductases"/>
    <property type="match status" value="1"/>
</dbReference>
<feature type="binding site" evidence="7">
    <location>
        <begin position="245"/>
        <end position="246"/>
    </location>
    <ligand>
        <name>FMN</name>
        <dbReference type="ChEBI" id="CHEBI:58210"/>
    </ligand>
</feature>
<evidence type="ECO:0000256" key="2">
    <source>
        <dbReference type="ARBA" id="ARBA00022643"/>
    </source>
</evidence>
<feature type="binding site" evidence="7">
    <location>
        <position position="90"/>
    </location>
    <ligand>
        <name>FMN</name>
        <dbReference type="ChEBI" id="CHEBI:58210"/>
    </ligand>
</feature>
<dbReference type="InterPro" id="IPR001269">
    <property type="entry name" value="DUS_fam"/>
</dbReference>
<dbReference type="Pfam" id="PF01207">
    <property type="entry name" value="Dus"/>
    <property type="match status" value="1"/>
</dbReference>
<evidence type="ECO:0000256" key="1">
    <source>
        <dbReference type="ARBA" id="ARBA00022630"/>
    </source>
</evidence>
<dbReference type="Gene3D" id="3.20.20.70">
    <property type="entry name" value="Aldolase class I"/>
    <property type="match status" value="1"/>
</dbReference>
<sequence>MAFDSHGFTKKQLGLHRPILDGKVNFPLCLAPMVGLTHVALREVIREYMPADAFTIWPTEMLNSRRIPNENLVTTPETMRAPHETGLVPQILGNEEVPIMESVKRLIEWGAEAIDINMGCPVQKALKHNYGVALMGDPSYAAEVVRMTVKNATVPVSVKLRAVGSTKEFDELLTFVSGLRNSGAAWVCLHPRTAAQKRRGSADWEQIKQLHKAVDFPVIGNGDIQTSDDAKAMLEETGCDMAMAGRGLAARPWMMWQLGEDLGFASPAGKEGMKAPRTSEEEGAEYGKCLLKLIHLSRQYFGDDLAMRKVRFFVRTTSVWLLFGNALVGVCAKARNVDEMIEGVQKFFEGPVEMSPRTELRQ</sequence>
<dbReference type="Proteomes" id="UP000075391">
    <property type="component" value="Unassembled WGS sequence"/>
</dbReference>
<dbReference type="CDD" id="cd02801">
    <property type="entry name" value="DUS_like_FMN"/>
    <property type="match status" value="1"/>
</dbReference>
<accession>A0A150WUF9</accession>
<evidence type="ECO:0000256" key="5">
    <source>
        <dbReference type="PIRNR" id="PIRNR006621"/>
    </source>
</evidence>
<evidence type="ECO:0000259" key="8">
    <source>
        <dbReference type="Pfam" id="PF01207"/>
    </source>
</evidence>
<dbReference type="RefSeq" id="WP_063242987.1">
    <property type="nucleotide sequence ID" value="NZ_LUKF01000003.1"/>
</dbReference>
<comment type="caution">
    <text evidence="9">The sequence shown here is derived from an EMBL/GenBank/DDBJ whole genome shotgun (WGS) entry which is preliminary data.</text>
</comment>
<dbReference type="InterPro" id="IPR035587">
    <property type="entry name" value="DUS-like_FMN-bd"/>
</dbReference>
<dbReference type="GO" id="GO:0050660">
    <property type="term" value="F:flavin adenine dinucleotide binding"/>
    <property type="evidence" value="ECO:0007669"/>
    <property type="project" value="InterPro"/>
</dbReference>
<keyword evidence="2 5" id="KW-0288">FMN</keyword>
<name>A0A150WUF9_BDEBC</name>
<dbReference type="PANTHER" id="PTHR11082">
    <property type="entry name" value="TRNA-DIHYDROURIDINE SYNTHASE"/>
    <property type="match status" value="1"/>
</dbReference>
<dbReference type="EMBL" id="LUKF01000003">
    <property type="protein sequence ID" value="KYG70073.1"/>
    <property type="molecule type" value="Genomic_DNA"/>
</dbReference>
<organism evidence="9 10">
    <name type="scientific">Bdellovibrio bacteriovorus</name>
    <dbReference type="NCBI Taxonomy" id="959"/>
    <lineage>
        <taxon>Bacteria</taxon>
        <taxon>Pseudomonadati</taxon>
        <taxon>Bdellovibrionota</taxon>
        <taxon>Bdellovibrionia</taxon>
        <taxon>Bdellovibrionales</taxon>
        <taxon>Pseudobdellovibrionaceae</taxon>
        <taxon>Bdellovibrio</taxon>
    </lineage>
</organism>
<evidence type="ECO:0000256" key="4">
    <source>
        <dbReference type="ARBA" id="ARBA00023002"/>
    </source>
</evidence>
<gene>
    <name evidence="9" type="ORF">AZI85_15400</name>
</gene>
<feature type="domain" description="DUS-like FMN-binding" evidence="8">
    <location>
        <begin position="30"/>
        <end position="256"/>
    </location>
</feature>
<protein>
    <recommendedName>
        <fullName evidence="5">tRNA-dihydrouridine synthase</fullName>
        <ecNumber evidence="5">1.3.1.-</ecNumber>
    </recommendedName>
</protein>
<keyword evidence="4 5" id="KW-0560">Oxidoreductase</keyword>
<evidence type="ECO:0000256" key="6">
    <source>
        <dbReference type="PIRSR" id="PIRSR006621-1"/>
    </source>
</evidence>
<dbReference type="AlphaFoldDB" id="A0A150WUF9"/>
<dbReference type="EC" id="1.3.1.-" evidence="5"/>
<dbReference type="PIRSF" id="PIRSF006621">
    <property type="entry name" value="Dus"/>
    <property type="match status" value="1"/>
</dbReference>
<comment type="similarity">
    <text evidence="5">Belongs to the dus family.</text>
</comment>
<dbReference type="PANTHER" id="PTHR11082:SF25">
    <property type="entry name" value="DUS-LIKE FMN-BINDING DOMAIN-CONTAINING PROTEIN"/>
    <property type="match status" value="1"/>
</dbReference>
<dbReference type="InterPro" id="IPR013785">
    <property type="entry name" value="Aldolase_TIM"/>
</dbReference>
<keyword evidence="7" id="KW-0547">Nucleotide-binding</keyword>
<feature type="active site" description="Proton donor" evidence="6">
    <location>
        <position position="120"/>
    </location>
</feature>
<feature type="binding site" evidence="7">
    <location>
        <begin position="32"/>
        <end position="34"/>
    </location>
    <ligand>
        <name>FMN</name>
        <dbReference type="ChEBI" id="CHEBI:58210"/>
    </ligand>
</feature>
<feature type="binding site" evidence="7">
    <location>
        <position position="190"/>
    </location>
    <ligand>
        <name>FMN</name>
        <dbReference type="ChEBI" id="CHEBI:58210"/>
    </ligand>
</feature>
<evidence type="ECO:0000256" key="7">
    <source>
        <dbReference type="PIRSR" id="PIRSR006621-2"/>
    </source>
</evidence>